<reference evidence="2" key="1">
    <citation type="submission" date="2023-06" db="EMBL/GenBank/DDBJ databases">
        <title>Genomic analysis of the entomopathogenic nematode Steinernema hermaphroditum.</title>
        <authorList>
            <person name="Schwarz E.M."/>
            <person name="Heppert J.K."/>
            <person name="Baniya A."/>
            <person name="Schwartz H.T."/>
            <person name="Tan C.-H."/>
            <person name="Antoshechkin I."/>
            <person name="Sternberg P.W."/>
            <person name="Goodrich-Blair H."/>
            <person name="Dillman A.R."/>
        </authorList>
    </citation>
    <scope>NUCLEOTIDE SEQUENCE</scope>
    <source>
        <strain evidence="2">PS9179</strain>
        <tissue evidence="2">Whole animal</tissue>
    </source>
</reference>
<sequence length="149" mass="15825">MRRIVGARSSFTSSSSSTDEGGGAACGEVEATRPAGAEDASGARENNEPKNGIKREEIPRELAPAAALAEGPKRAEKFPGEPRRAVELHAAARFIQIRTTSGGLCVALGRGKHLFCRKLAPQRQLMQLGGIGETDFHVLPGKDGMYPKE</sequence>
<dbReference type="Proteomes" id="UP001175271">
    <property type="component" value="Unassembled WGS sequence"/>
</dbReference>
<feature type="region of interest" description="Disordered" evidence="1">
    <location>
        <begin position="1"/>
        <end position="59"/>
    </location>
</feature>
<proteinExistence type="predicted"/>
<feature type="compositionally biased region" description="Low complexity" evidence="1">
    <location>
        <begin position="9"/>
        <end position="18"/>
    </location>
</feature>
<organism evidence="2 3">
    <name type="scientific">Steinernema hermaphroditum</name>
    <dbReference type="NCBI Taxonomy" id="289476"/>
    <lineage>
        <taxon>Eukaryota</taxon>
        <taxon>Metazoa</taxon>
        <taxon>Ecdysozoa</taxon>
        <taxon>Nematoda</taxon>
        <taxon>Chromadorea</taxon>
        <taxon>Rhabditida</taxon>
        <taxon>Tylenchina</taxon>
        <taxon>Panagrolaimomorpha</taxon>
        <taxon>Strongyloidoidea</taxon>
        <taxon>Steinernematidae</taxon>
        <taxon>Steinernema</taxon>
    </lineage>
</organism>
<evidence type="ECO:0000313" key="2">
    <source>
        <dbReference type="EMBL" id="KAK0414692.1"/>
    </source>
</evidence>
<protein>
    <submittedName>
        <fullName evidence="2">Uncharacterized protein</fullName>
    </submittedName>
</protein>
<feature type="compositionally biased region" description="Basic and acidic residues" evidence="1">
    <location>
        <begin position="41"/>
        <end position="59"/>
    </location>
</feature>
<dbReference type="EMBL" id="JAUCMV010000002">
    <property type="protein sequence ID" value="KAK0414692.1"/>
    <property type="molecule type" value="Genomic_DNA"/>
</dbReference>
<dbReference type="AlphaFoldDB" id="A0AA39LYX7"/>
<gene>
    <name evidence="2" type="ORF">QR680_011570</name>
</gene>
<accession>A0AA39LYX7</accession>
<evidence type="ECO:0000256" key="1">
    <source>
        <dbReference type="SAM" id="MobiDB-lite"/>
    </source>
</evidence>
<evidence type="ECO:0000313" key="3">
    <source>
        <dbReference type="Proteomes" id="UP001175271"/>
    </source>
</evidence>
<comment type="caution">
    <text evidence="2">The sequence shown here is derived from an EMBL/GenBank/DDBJ whole genome shotgun (WGS) entry which is preliminary data.</text>
</comment>
<keyword evidence="3" id="KW-1185">Reference proteome</keyword>
<name>A0AA39LYX7_9BILA</name>